<reference evidence="4" key="2">
    <citation type="submission" date="2020-04" db="EMBL/GenBank/DDBJ databases">
        <authorList>
            <consortium name="NCBI Genome Project"/>
        </authorList>
    </citation>
    <scope>NUCLEOTIDE SEQUENCE</scope>
    <source>
        <strain evidence="4">CBS 781.70</strain>
    </source>
</reference>
<dbReference type="PANTHER" id="PTHR24148:SF78">
    <property type="entry name" value="HETEROKARYON INCOMPATIBILITY DOMAIN-CONTAINING PROTEIN"/>
    <property type="match status" value="1"/>
</dbReference>
<dbReference type="GeneID" id="54417159"/>
<dbReference type="EMBL" id="ML975165">
    <property type="protein sequence ID" value="KAF1810651.1"/>
    <property type="molecule type" value="Genomic_DNA"/>
</dbReference>
<feature type="domain" description="Heterokaryon incompatibility" evidence="1">
    <location>
        <begin position="59"/>
        <end position="208"/>
    </location>
</feature>
<sequence>MKVLSDVSPPVQSFGFQYSSLPEKKAVVRLLELLPGDPDGKIRCELMDFEIKDADQKPYEALSYVWGEGEGSTEITVNNERMTIRPNLHLALQSLRNQDSARTFWVDAICIDQNNNKERGHQVNLMKSIFQGAKGVVVWLGEDTEQTNIAMDSLNYLADVLDKFGVGQQEDLRSKSLLRINVHHQEAVDGFRDLLQRQWYQRAWIVQEIALARSATIMCGKKSVSAGIFSSLSWMLEKSVEISPIEPLLNVMPGFLRERKDSWWTLERDLFALLLKFRDSKTTEQRDKIYAFLGIASDITNGNFEASYEISEQDLVQDIISFL</sequence>
<evidence type="ECO:0000259" key="1">
    <source>
        <dbReference type="Pfam" id="PF06985"/>
    </source>
</evidence>
<evidence type="ECO:0000313" key="2">
    <source>
        <dbReference type="EMBL" id="KAF1810651.1"/>
    </source>
</evidence>
<accession>A0A6G1FY85</accession>
<protein>
    <submittedName>
        <fullName evidence="2 4">HET-domain-containing protein</fullName>
    </submittedName>
</protein>
<reference evidence="4" key="3">
    <citation type="submission" date="2025-04" db="UniProtKB">
        <authorList>
            <consortium name="RefSeq"/>
        </authorList>
    </citation>
    <scope>IDENTIFICATION</scope>
    <source>
        <strain evidence="4">CBS 781.70</strain>
    </source>
</reference>
<dbReference type="Pfam" id="PF06985">
    <property type="entry name" value="HET"/>
    <property type="match status" value="1"/>
</dbReference>
<organism evidence="2">
    <name type="scientific">Eremomyces bilateralis CBS 781.70</name>
    <dbReference type="NCBI Taxonomy" id="1392243"/>
    <lineage>
        <taxon>Eukaryota</taxon>
        <taxon>Fungi</taxon>
        <taxon>Dikarya</taxon>
        <taxon>Ascomycota</taxon>
        <taxon>Pezizomycotina</taxon>
        <taxon>Dothideomycetes</taxon>
        <taxon>Dothideomycetes incertae sedis</taxon>
        <taxon>Eremomycetales</taxon>
        <taxon>Eremomycetaceae</taxon>
        <taxon>Eremomyces</taxon>
    </lineage>
</organism>
<dbReference type="OrthoDB" id="194358at2759"/>
<evidence type="ECO:0000313" key="4">
    <source>
        <dbReference type="RefSeq" id="XP_033532282.1"/>
    </source>
</evidence>
<dbReference type="InterPro" id="IPR010730">
    <property type="entry name" value="HET"/>
</dbReference>
<dbReference type="AlphaFoldDB" id="A0A6G1FY85"/>
<keyword evidence="3" id="KW-1185">Reference proteome</keyword>
<dbReference type="InterPro" id="IPR052895">
    <property type="entry name" value="HetReg/Transcr_Mod"/>
</dbReference>
<proteinExistence type="predicted"/>
<reference evidence="2 4" key="1">
    <citation type="submission" date="2020-01" db="EMBL/GenBank/DDBJ databases">
        <authorList>
            <consortium name="DOE Joint Genome Institute"/>
            <person name="Haridas S."/>
            <person name="Albert R."/>
            <person name="Binder M."/>
            <person name="Bloem J."/>
            <person name="Labutti K."/>
            <person name="Salamov A."/>
            <person name="Andreopoulos B."/>
            <person name="Baker S.E."/>
            <person name="Barry K."/>
            <person name="Bills G."/>
            <person name="Bluhm B.H."/>
            <person name="Cannon C."/>
            <person name="Castanera R."/>
            <person name="Culley D.E."/>
            <person name="Daum C."/>
            <person name="Ezra D."/>
            <person name="Gonzalez J.B."/>
            <person name="Henrissat B."/>
            <person name="Kuo A."/>
            <person name="Liang C."/>
            <person name="Lipzen A."/>
            <person name="Lutzoni F."/>
            <person name="Magnuson J."/>
            <person name="Mondo S."/>
            <person name="Nolan M."/>
            <person name="Ohm R."/>
            <person name="Pangilinan J."/>
            <person name="Park H.-J."/>
            <person name="Ramirez L."/>
            <person name="Alfaro M."/>
            <person name="Sun H."/>
            <person name="Tritt A."/>
            <person name="Yoshinaga Y."/>
            <person name="Zwiers L.-H."/>
            <person name="Turgeon B.G."/>
            <person name="Goodwin S.B."/>
            <person name="Spatafora J.W."/>
            <person name="Crous P.W."/>
            <person name="Grigoriev I.V."/>
        </authorList>
    </citation>
    <scope>NUCLEOTIDE SEQUENCE</scope>
    <source>
        <strain evidence="2 4">CBS 781.70</strain>
    </source>
</reference>
<name>A0A6G1FY85_9PEZI</name>
<dbReference type="Proteomes" id="UP000504638">
    <property type="component" value="Unplaced"/>
</dbReference>
<gene>
    <name evidence="2 4" type="ORF">P152DRAFT_400842</name>
</gene>
<dbReference type="RefSeq" id="XP_033532282.1">
    <property type="nucleotide sequence ID" value="XM_033676589.1"/>
</dbReference>
<feature type="non-terminal residue" evidence="2">
    <location>
        <position position="323"/>
    </location>
</feature>
<dbReference type="PANTHER" id="PTHR24148">
    <property type="entry name" value="ANKYRIN REPEAT DOMAIN-CONTAINING PROTEIN 39 HOMOLOG-RELATED"/>
    <property type="match status" value="1"/>
</dbReference>
<evidence type="ECO:0000313" key="3">
    <source>
        <dbReference type="Proteomes" id="UP000504638"/>
    </source>
</evidence>